<sequence>MSNYIEKFANMKSKNKKKGENNDWAAKQYEETLKNYPNLQKMVEEPFLLQIILSVLPLLVEKYGIGSQISKAQVYEVFNDQLIDIHIQNIITKLSELRIQMNSNKMKSILKQYCLDLGFDMFQQGSQIAIESEFQYQSDNDIIRNKLDPEIENEYKSNFIEEKTETETKTINTPVAKTQDIWEKYFNGDKLVIININFYINH</sequence>
<dbReference type="AlphaFoldDB" id="X6LB96"/>
<dbReference type="EMBL" id="ASPP01045738">
    <property type="protein sequence ID" value="ETN98808.1"/>
    <property type="molecule type" value="Genomic_DNA"/>
</dbReference>
<evidence type="ECO:0000313" key="2">
    <source>
        <dbReference type="Proteomes" id="UP000023152"/>
    </source>
</evidence>
<protein>
    <submittedName>
        <fullName evidence="1">Uncharacterized protein</fullName>
    </submittedName>
</protein>
<name>X6LB96_RETFI</name>
<reference evidence="1 2" key="1">
    <citation type="journal article" date="2013" name="Curr. Biol.">
        <title>The Genome of the Foraminiferan Reticulomyxa filosa.</title>
        <authorList>
            <person name="Glockner G."/>
            <person name="Hulsmann N."/>
            <person name="Schleicher M."/>
            <person name="Noegel A.A."/>
            <person name="Eichinger L."/>
            <person name="Gallinger C."/>
            <person name="Pawlowski J."/>
            <person name="Sierra R."/>
            <person name="Euteneuer U."/>
            <person name="Pillet L."/>
            <person name="Moustafa A."/>
            <person name="Platzer M."/>
            <person name="Groth M."/>
            <person name="Szafranski K."/>
            <person name="Schliwa M."/>
        </authorList>
    </citation>
    <scope>NUCLEOTIDE SEQUENCE [LARGE SCALE GENOMIC DNA]</scope>
</reference>
<organism evidence="1 2">
    <name type="scientific">Reticulomyxa filosa</name>
    <dbReference type="NCBI Taxonomy" id="46433"/>
    <lineage>
        <taxon>Eukaryota</taxon>
        <taxon>Sar</taxon>
        <taxon>Rhizaria</taxon>
        <taxon>Retaria</taxon>
        <taxon>Foraminifera</taxon>
        <taxon>Monothalamids</taxon>
        <taxon>Reticulomyxidae</taxon>
        <taxon>Reticulomyxa</taxon>
    </lineage>
</organism>
<proteinExistence type="predicted"/>
<gene>
    <name evidence="1" type="ORF">RFI_38679</name>
</gene>
<dbReference type="Proteomes" id="UP000023152">
    <property type="component" value="Unassembled WGS sequence"/>
</dbReference>
<feature type="non-terminal residue" evidence="1">
    <location>
        <position position="202"/>
    </location>
</feature>
<keyword evidence="2" id="KW-1185">Reference proteome</keyword>
<comment type="caution">
    <text evidence="1">The sequence shown here is derived from an EMBL/GenBank/DDBJ whole genome shotgun (WGS) entry which is preliminary data.</text>
</comment>
<evidence type="ECO:0000313" key="1">
    <source>
        <dbReference type="EMBL" id="ETN98808.1"/>
    </source>
</evidence>
<accession>X6LB96</accession>